<dbReference type="CDD" id="cd04785">
    <property type="entry name" value="HTH_CadR-PbrR-like"/>
    <property type="match status" value="1"/>
</dbReference>
<comment type="caution">
    <text evidence="6">The sequence shown here is derived from an EMBL/GenBank/DDBJ whole genome shotgun (WGS) entry which is preliminary data.</text>
</comment>
<gene>
    <name evidence="6" type="ORF">GPUN_1673</name>
</gene>
<reference evidence="6 7" key="1">
    <citation type="journal article" date="2012" name="J. Bacteriol.">
        <title>Genome sequence of proteorhodopsin-containing sea ice bacterium Glaciecola punicea ACAM 611T.</title>
        <authorList>
            <person name="Qin Q.-L."/>
            <person name="Xie B.-B."/>
            <person name="Shu Y.-L."/>
            <person name="Rong J.-C."/>
            <person name="Zhao D.-L."/>
            <person name="Zhang X.-Y."/>
            <person name="Chen X.-L."/>
            <person name="Zhou B.-C."/>
            <person name="Zhanga Y.-Z."/>
        </authorList>
    </citation>
    <scope>NUCLEOTIDE SEQUENCE [LARGE SCALE GENOMIC DNA]</scope>
    <source>
        <strain evidence="6 7">ACAM 611</strain>
    </source>
</reference>
<reference evidence="6 7" key="2">
    <citation type="journal article" date="2017" name="Antonie Van Leeuwenhoek">
        <title>Rhizobium rhizosphaerae sp. nov., a novel species isolated from rice rhizosphere.</title>
        <authorList>
            <person name="Zhao J.J."/>
            <person name="Zhang J."/>
            <person name="Zhang R.J."/>
            <person name="Zhang C.W."/>
            <person name="Yin H.Q."/>
            <person name="Zhang X.X."/>
        </authorList>
    </citation>
    <scope>NUCLEOTIDE SEQUENCE [LARGE SCALE GENOMIC DNA]</scope>
    <source>
        <strain evidence="6 7">ACAM 611</strain>
    </source>
</reference>
<dbReference type="PANTHER" id="PTHR30204:SF69">
    <property type="entry name" value="MERR-FAMILY TRANSCRIPTIONAL REGULATOR"/>
    <property type="match status" value="1"/>
</dbReference>
<dbReference type="PANTHER" id="PTHR30204">
    <property type="entry name" value="REDOX-CYCLING DRUG-SENSING TRANSCRIPTIONAL ACTIVATOR SOXR"/>
    <property type="match status" value="1"/>
</dbReference>
<dbReference type="SUPFAM" id="SSF46955">
    <property type="entry name" value="Putative DNA-binding domain"/>
    <property type="match status" value="1"/>
</dbReference>
<dbReference type="Proteomes" id="UP000053586">
    <property type="component" value="Unassembled WGS sequence"/>
</dbReference>
<dbReference type="Gene3D" id="1.10.1660.10">
    <property type="match status" value="1"/>
</dbReference>
<keyword evidence="4" id="KW-0804">Transcription</keyword>
<evidence type="ECO:0000313" key="6">
    <source>
        <dbReference type="EMBL" id="GAB55789.1"/>
    </source>
</evidence>
<name>H5TBW2_9ALTE</name>
<keyword evidence="1" id="KW-0678">Repressor</keyword>
<dbReference type="InterPro" id="IPR009061">
    <property type="entry name" value="DNA-bd_dom_put_sf"/>
</dbReference>
<dbReference type="PROSITE" id="PS50937">
    <property type="entry name" value="HTH_MERR_2"/>
    <property type="match status" value="1"/>
</dbReference>
<dbReference type="SMART" id="SM00422">
    <property type="entry name" value="HTH_MERR"/>
    <property type="match status" value="1"/>
</dbReference>
<evidence type="ECO:0000256" key="4">
    <source>
        <dbReference type="ARBA" id="ARBA00023163"/>
    </source>
</evidence>
<feature type="domain" description="HTH merR-type" evidence="5">
    <location>
        <begin position="1"/>
        <end position="70"/>
    </location>
</feature>
<dbReference type="AlphaFoldDB" id="H5TBW2"/>
<accession>H5TBW2</accession>
<evidence type="ECO:0000256" key="3">
    <source>
        <dbReference type="ARBA" id="ARBA00023125"/>
    </source>
</evidence>
<organism evidence="6 7">
    <name type="scientific">Glaciecola punicea ACAM 611</name>
    <dbReference type="NCBI Taxonomy" id="1121923"/>
    <lineage>
        <taxon>Bacteria</taxon>
        <taxon>Pseudomonadati</taxon>
        <taxon>Pseudomonadota</taxon>
        <taxon>Gammaproteobacteria</taxon>
        <taxon>Alteromonadales</taxon>
        <taxon>Alteromonadaceae</taxon>
        <taxon>Glaciecola</taxon>
    </lineage>
</organism>
<proteinExistence type="predicted"/>
<keyword evidence="2" id="KW-0805">Transcription regulation</keyword>
<dbReference type="PRINTS" id="PR00040">
    <property type="entry name" value="HTHMERR"/>
</dbReference>
<dbReference type="eggNOG" id="COG0789">
    <property type="taxonomic scope" value="Bacteria"/>
</dbReference>
<dbReference type="Pfam" id="PF13411">
    <property type="entry name" value="MerR_1"/>
    <property type="match status" value="1"/>
</dbReference>
<dbReference type="PROSITE" id="PS00552">
    <property type="entry name" value="HTH_MERR_1"/>
    <property type="match status" value="1"/>
</dbReference>
<protein>
    <recommendedName>
        <fullName evidence="5">HTH merR-type domain-containing protein</fullName>
    </recommendedName>
</protein>
<dbReference type="OrthoDB" id="9802039at2"/>
<dbReference type="EMBL" id="BAET01000014">
    <property type="protein sequence ID" value="GAB55789.1"/>
    <property type="molecule type" value="Genomic_DNA"/>
</dbReference>
<evidence type="ECO:0000256" key="2">
    <source>
        <dbReference type="ARBA" id="ARBA00023015"/>
    </source>
</evidence>
<dbReference type="GO" id="GO:0003700">
    <property type="term" value="F:DNA-binding transcription factor activity"/>
    <property type="evidence" value="ECO:0007669"/>
    <property type="project" value="InterPro"/>
</dbReference>
<dbReference type="GO" id="GO:0003677">
    <property type="term" value="F:DNA binding"/>
    <property type="evidence" value="ECO:0007669"/>
    <property type="project" value="UniProtKB-KW"/>
</dbReference>
<evidence type="ECO:0000256" key="1">
    <source>
        <dbReference type="ARBA" id="ARBA00022491"/>
    </source>
</evidence>
<evidence type="ECO:0000313" key="7">
    <source>
        <dbReference type="Proteomes" id="UP000053586"/>
    </source>
</evidence>
<sequence length="144" mass="16625">MFSIGELAKQVEIKITTIRYYEQIGLIKEPMRSLGNQRRYNEAHIKQLRFAKHARELGFTLEAISSLMEMEATAKNDCGKIDQIAKQHLQHVKDKIVLLIKLQTELERMVSGCDNKCYVIESLSDHHLCTTEHKLTVLEDSKAR</sequence>
<dbReference type="InterPro" id="IPR047057">
    <property type="entry name" value="MerR_fam"/>
</dbReference>
<keyword evidence="7" id="KW-1185">Reference proteome</keyword>
<dbReference type="RefSeq" id="WP_006005215.1">
    <property type="nucleotide sequence ID" value="NZ_BAET01000014.1"/>
</dbReference>
<keyword evidence="3" id="KW-0238">DNA-binding</keyword>
<dbReference type="InterPro" id="IPR000551">
    <property type="entry name" value="MerR-type_HTH_dom"/>
</dbReference>
<evidence type="ECO:0000259" key="5">
    <source>
        <dbReference type="PROSITE" id="PS50937"/>
    </source>
</evidence>